<dbReference type="EMBL" id="BK032785">
    <property type="protein sequence ID" value="DAF60271.1"/>
    <property type="molecule type" value="Genomic_DNA"/>
</dbReference>
<organism evidence="1">
    <name type="scientific">Siphoviridae sp. ctqK313</name>
    <dbReference type="NCBI Taxonomy" id="2827946"/>
    <lineage>
        <taxon>Viruses</taxon>
        <taxon>Duplodnaviria</taxon>
        <taxon>Heunggongvirae</taxon>
        <taxon>Uroviricota</taxon>
        <taxon>Caudoviricetes</taxon>
    </lineage>
</organism>
<evidence type="ECO:0000313" key="1">
    <source>
        <dbReference type="EMBL" id="DAF60271.1"/>
    </source>
</evidence>
<reference evidence="1" key="1">
    <citation type="journal article" date="2021" name="Proc. Natl. Acad. Sci. U.S.A.">
        <title>A Catalog of Tens of Thousands of Viruses from Human Metagenomes Reveals Hidden Associations with Chronic Diseases.</title>
        <authorList>
            <person name="Tisza M.J."/>
            <person name="Buck C.B."/>
        </authorList>
    </citation>
    <scope>NUCLEOTIDE SEQUENCE</scope>
    <source>
        <strain evidence="1">CtqK313</strain>
    </source>
</reference>
<name>A0A8S5TBA5_9CAUD</name>
<accession>A0A8S5TBA5</accession>
<sequence length="63" mass="7465">MCKFCDELASWKECHDNPEYKKNKYIYGCMLYMYMKDRKGSITSRPFDLNYCPMCGKKIATGD</sequence>
<proteinExistence type="predicted"/>
<protein>
    <submittedName>
        <fullName evidence="1">Uncharacterized protein</fullName>
    </submittedName>
</protein>